<protein>
    <recommendedName>
        <fullName evidence="6">Xylanolytic transcriptional activator regulatory domain-containing protein</fullName>
    </recommendedName>
</protein>
<evidence type="ECO:0000256" key="5">
    <source>
        <dbReference type="ARBA" id="ARBA00023242"/>
    </source>
</evidence>
<keyword evidence="1" id="KW-0479">Metal-binding</keyword>
<name>A0ABR1XF12_9PEZI</name>
<evidence type="ECO:0000256" key="4">
    <source>
        <dbReference type="ARBA" id="ARBA00023163"/>
    </source>
</evidence>
<keyword evidence="8" id="KW-1185">Reference proteome</keyword>
<dbReference type="PANTHER" id="PTHR47660">
    <property type="entry name" value="TRANSCRIPTION FACTOR WITH C2H2 AND ZN(2)-CYS(6) DNA BINDING DOMAIN (EUROFUNG)-RELATED-RELATED"/>
    <property type="match status" value="1"/>
</dbReference>
<organism evidence="7 8">
    <name type="scientific">Phyllosticta citrichinensis</name>
    <dbReference type="NCBI Taxonomy" id="1130410"/>
    <lineage>
        <taxon>Eukaryota</taxon>
        <taxon>Fungi</taxon>
        <taxon>Dikarya</taxon>
        <taxon>Ascomycota</taxon>
        <taxon>Pezizomycotina</taxon>
        <taxon>Dothideomycetes</taxon>
        <taxon>Dothideomycetes incertae sedis</taxon>
        <taxon>Botryosphaeriales</taxon>
        <taxon>Phyllostictaceae</taxon>
        <taxon>Phyllosticta</taxon>
    </lineage>
</organism>
<keyword evidence="2" id="KW-0862">Zinc</keyword>
<dbReference type="InterPro" id="IPR007219">
    <property type="entry name" value="XnlR_reg_dom"/>
</dbReference>
<comment type="caution">
    <text evidence="7">The sequence shown here is derived from an EMBL/GenBank/DDBJ whole genome shotgun (WGS) entry which is preliminary data.</text>
</comment>
<evidence type="ECO:0000256" key="3">
    <source>
        <dbReference type="ARBA" id="ARBA00023015"/>
    </source>
</evidence>
<sequence>MPILYKPSFNHVRTPWMLVLAVAAVGGEYAGLETCKTYVGKLHEYLRKAISVLVDQHTAQTLQVWFAQVVLLSHIIMAYSGSKALILTQQSQKNLLITLARGLGAELKHQMSLGPTSRSTGNETDKINWWWRGEQSRRVIWSIWMLDVETALHQGLPTLMLLNDQLDLELQCPGDVWDTRLNKLNEQAGARLGLKVSLREAFQAMRDSGQAPDLDDFARRVVLLAVYQESRDLVQAAASLQRCGFLEYKSTGSSDDMASASGSSGIDAMYGRWRSRTLKALGVESAETCAVIGPTQLSWQYHHVVCIQLFVPLSRLCACSGWMATEKTTEVARREVAAWFRQDGRNSRRAVMHAAMLFKLMRDRVTHGHVEAHHLLLAALMLWAYATFGPGGGDGGNGVVRLDRASDAEGQVWLQDARVVATVGGVGSIEGREGGRRVVAEARRIMTLGRAWPVRRRIMDVLDEVLQKGRVE</sequence>
<evidence type="ECO:0000256" key="1">
    <source>
        <dbReference type="ARBA" id="ARBA00022723"/>
    </source>
</evidence>
<gene>
    <name evidence="7" type="ORF">IWX90DRAFT_95636</name>
</gene>
<evidence type="ECO:0000259" key="6">
    <source>
        <dbReference type="Pfam" id="PF04082"/>
    </source>
</evidence>
<evidence type="ECO:0000313" key="8">
    <source>
        <dbReference type="Proteomes" id="UP001456524"/>
    </source>
</evidence>
<keyword evidence="5" id="KW-0539">Nucleus</keyword>
<keyword evidence="4" id="KW-0804">Transcription</keyword>
<dbReference type="Pfam" id="PF04082">
    <property type="entry name" value="Fungal_trans"/>
    <property type="match status" value="1"/>
</dbReference>
<keyword evidence="3" id="KW-0805">Transcription regulation</keyword>
<dbReference type="Proteomes" id="UP001456524">
    <property type="component" value="Unassembled WGS sequence"/>
</dbReference>
<feature type="domain" description="Xylanolytic transcriptional activator regulatory" evidence="6">
    <location>
        <begin position="2"/>
        <end position="186"/>
    </location>
</feature>
<dbReference type="CDD" id="cd12148">
    <property type="entry name" value="fungal_TF_MHR"/>
    <property type="match status" value="1"/>
</dbReference>
<evidence type="ECO:0000313" key="7">
    <source>
        <dbReference type="EMBL" id="KAK8151308.1"/>
    </source>
</evidence>
<dbReference type="PANTHER" id="PTHR47660:SF2">
    <property type="entry name" value="TRANSCRIPTION FACTOR WITH C2H2 AND ZN(2)-CYS(6) DNA BINDING DOMAIN (EUROFUNG)"/>
    <property type="match status" value="1"/>
</dbReference>
<evidence type="ECO:0000256" key="2">
    <source>
        <dbReference type="ARBA" id="ARBA00022833"/>
    </source>
</evidence>
<accession>A0ABR1XF12</accession>
<reference evidence="7 8" key="1">
    <citation type="journal article" date="2022" name="G3 (Bethesda)">
        <title>Enemy or ally: a genomic approach to elucidate the lifestyle of Phyllosticta citrichinaensis.</title>
        <authorList>
            <person name="Buijs V.A."/>
            <person name="Groenewald J.Z."/>
            <person name="Haridas S."/>
            <person name="LaButti K.M."/>
            <person name="Lipzen A."/>
            <person name="Martin F.M."/>
            <person name="Barry K."/>
            <person name="Grigoriev I.V."/>
            <person name="Crous P.W."/>
            <person name="Seidl M.F."/>
        </authorList>
    </citation>
    <scope>NUCLEOTIDE SEQUENCE [LARGE SCALE GENOMIC DNA]</scope>
    <source>
        <strain evidence="7 8">CBS 129764</strain>
    </source>
</reference>
<proteinExistence type="predicted"/>
<dbReference type="EMBL" id="JBBWUH010000018">
    <property type="protein sequence ID" value="KAK8151308.1"/>
    <property type="molecule type" value="Genomic_DNA"/>
</dbReference>